<dbReference type="EMBL" id="JADGKB010000134">
    <property type="protein sequence ID" value="KAJ3252648.1"/>
    <property type="molecule type" value="Genomic_DNA"/>
</dbReference>
<evidence type="ECO:0000313" key="2">
    <source>
        <dbReference type="Proteomes" id="UP001210925"/>
    </source>
</evidence>
<dbReference type="AlphaFoldDB" id="A0AAD5UAH2"/>
<reference evidence="1" key="1">
    <citation type="submission" date="2020-05" db="EMBL/GenBank/DDBJ databases">
        <title>Phylogenomic resolution of chytrid fungi.</title>
        <authorList>
            <person name="Stajich J.E."/>
            <person name="Amses K."/>
            <person name="Simmons R."/>
            <person name="Seto K."/>
            <person name="Myers J."/>
            <person name="Bonds A."/>
            <person name="Quandt C.A."/>
            <person name="Barry K."/>
            <person name="Liu P."/>
            <person name="Grigoriev I."/>
            <person name="Longcore J.E."/>
            <person name="James T.Y."/>
        </authorList>
    </citation>
    <scope>NUCLEOTIDE SEQUENCE</scope>
    <source>
        <strain evidence="1">PLAUS21</strain>
    </source>
</reference>
<name>A0AAD5UAH2_9FUNG</name>
<dbReference type="Proteomes" id="UP001210925">
    <property type="component" value="Unassembled WGS sequence"/>
</dbReference>
<accession>A0AAD5UAH2</accession>
<organism evidence="1 2">
    <name type="scientific">Boothiomyces macroporosus</name>
    <dbReference type="NCBI Taxonomy" id="261099"/>
    <lineage>
        <taxon>Eukaryota</taxon>
        <taxon>Fungi</taxon>
        <taxon>Fungi incertae sedis</taxon>
        <taxon>Chytridiomycota</taxon>
        <taxon>Chytridiomycota incertae sedis</taxon>
        <taxon>Chytridiomycetes</taxon>
        <taxon>Rhizophydiales</taxon>
        <taxon>Terramycetaceae</taxon>
        <taxon>Boothiomyces</taxon>
    </lineage>
</organism>
<comment type="caution">
    <text evidence="1">The sequence shown here is derived from an EMBL/GenBank/DDBJ whole genome shotgun (WGS) entry which is preliminary data.</text>
</comment>
<keyword evidence="2" id="KW-1185">Reference proteome</keyword>
<proteinExistence type="predicted"/>
<evidence type="ECO:0000313" key="1">
    <source>
        <dbReference type="EMBL" id="KAJ3252648.1"/>
    </source>
</evidence>
<sequence>MLESIPQELLEISSHLNITDYFHLRACFRNNLPLIQQCSFKQFQANSKASVDTSKYTRLLNSEINVQAVFWMVASGLEHQLLRSSRYIIQLSLSDKYELIKMYMYRELPAFRIVIENEICEQSLLYSPSSPVYTPTLPSYSPTLPSYSPTSPVYSPTLPSYSPTIPAYSPNSPSYTPSSPTFLPSNASNIRNIGHVPNSFWNQGNIDSSTNTVYRPIQFPKTFALEITAKERNQFISEYGPFFSATRKFTNLLEPLIHNLYYSVSPFLDQQQRELLYEVFAANGTALPLDHTLVDYEYIVYVAGCKRNLPVLKQLQTMLSEKDLYLIKYIHKEDLEELEFSFKKSE</sequence>
<gene>
    <name evidence="1" type="ORF">HK103_001349</name>
</gene>
<protein>
    <submittedName>
        <fullName evidence="1">Uncharacterized protein</fullName>
    </submittedName>
</protein>